<keyword evidence="12" id="KW-0170">Cobalt</keyword>
<dbReference type="Proteomes" id="UP000285530">
    <property type="component" value="Unassembled WGS sequence"/>
</dbReference>
<name>A0A418ZSJ9_9RHOB</name>
<sequence length="299" mass="30597">MNRALALTGLIVAVILAALWMSGGLVGVERWATEQQRTAQNLMAGALRALRAGEPGAVASLLGLCFAYGVAHAVGPGHGKVVIGSYGFGSSVPMMRLAGLSLAASLAQAGTAIVLVAGGIAILDLGRETLTDLSEGAMVRLSTAMVAAVGLWLGWRGLRMLRAEARAHRHDHHHHDGCGCGHAHGPTPAQVAQTRSLRDGLLVVGSIALRPCTGALFLLILTWRMGIFGIGMAGTVAMGLGTALVTVAVAGLAVWARRGSLSLVPRTGPMAQAARWLPGTMQLGAGALIAAVSLAVLLR</sequence>
<evidence type="ECO:0000256" key="2">
    <source>
        <dbReference type="ARBA" id="ARBA00004651"/>
    </source>
</evidence>
<evidence type="ECO:0000256" key="9">
    <source>
        <dbReference type="ARBA" id="ARBA00023065"/>
    </source>
</evidence>
<feature type="transmembrane region" description="Helical" evidence="13">
    <location>
        <begin position="227"/>
        <end position="255"/>
    </location>
</feature>
<comment type="function">
    <text evidence="1">Efflux system for nickel and cobalt.</text>
</comment>
<evidence type="ECO:0000256" key="7">
    <source>
        <dbReference type="ARBA" id="ARBA00022692"/>
    </source>
</evidence>
<evidence type="ECO:0000256" key="6">
    <source>
        <dbReference type="ARBA" id="ARBA00022596"/>
    </source>
</evidence>
<proteinExistence type="inferred from homology"/>
<keyword evidence="10" id="KW-0921">Nickel transport</keyword>
<keyword evidence="7 13" id="KW-0812">Transmembrane</keyword>
<keyword evidence="8 13" id="KW-1133">Transmembrane helix</keyword>
<dbReference type="GO" id="GO:0032025">
    <property type="term" value="P:response to cobalt ion"/>
    <property type="evidence" value="ECO:0007669"/>
    <property type="project" value="TreeGrafter"/>
</dbReference>
<keyword evidence="3" id="KW-0171">Cobalt transport</keyword>
<dbReference type="GO" id="GO:0010045">
    <property type="term" value="P:response to nickel cation"/>
    <property type="evidence" value="ECO:0007669"/>
    <property type="project" value="TreeGrafter"/>
</dbReference>
<organism evidence="14 15">
    <name type="scientific">Paracoccus aestuarii</name>
    <dbReference type="NCBI Taxonomy" id="453842"/>
    <lineage>
        <taxon>Bacteria</taxon>
        <taxon>Pseudomonadati</taxon>
        <taxon>Pseudomonadota</taxon>
        <taxon>Alphaproteobacteria</taxon>
        <taxon>Rhodobacterales</taxon>
        <taxon>Paracoccaceae</taxon>
        <taxon>Paracoccus</taxon>
    </lineage>
</organism>
<keyword evidence="9" id="KW-0406">Ion transport</keyword>
<feature type="transmembrane region" description="Helical" evidence="13">
    <location>
        <begin position="200"/>
        <end position="221"/>
    </location>
</feature>
<evidence type="ECO:0000256" key="5">
    <source>
        <dbReference type="ARBA" id="ARBA00022475"/>
    </source>
</evidence>
<dbReference type="GO" id="GO:0005886">
    <property type="term" value="C:plasma membrane"/>
    <property type="evidence" value="ECO:0007669"/>
    <property type="project" value="UniProtKB-SubCell"/>
</dbReference>
<keyword evidence="5" id="KW-1003">Cell membrane</keyword>
<keyword evidence="15" id="KW-1185">Reference proteome</keyword>
<evidence type="ECO:0000313" key="14">
    <source>
        <dbReference type="EMBL" id="RJK99223.1"/>
    </source>
</evidence>
<dbReference type="AlphaFoldDB" id="A0A418ZSJ9"/>
<evidence type="ECO:0000256" key="12">
    <source>
        <dbReference type="ARBA" id="ARBA00023285"/>
    </source>
</evidence>
<evidence type="ECO:0000256" key="3">
    <source>
        <dbReference type="ARBA" id="ARBA00022426"/>
    </source>
</evidence>
<dbReference type="OrthoDB" id="9812956at2"/>
<feature type="transmembrane region" description="Helical" evidence="13">
    <location>
        <begin position="137"/>
        <end position="155"/>
    </location>
</feature>
<comment type="caution">
    <text evidence="14">The sequence shown here is derived from an EMBL/GenBank/DDBJ whole genome shotgun (WGS) entry which is preliminary data.</text>
</comment>
<evidence type="ECO:0000256" key="11">
    <source>
        <dbReference type="ARBA" id="ARBA00023136"/>
    </source>
</evidence>
<evidence type="ECO:0000256" key="10">
    <source>
        <dbReference type="ARBA" id="ARBA00023112"/>
    </source>
</evidence>
<comment type="similarity">
    <text evidence="13">Belongs to the NiCoT transporter (TC 2.A.52) family.</text>
</comment>
<dbReference type="GO" id="GO:0046583">
    <property type="term" value="F:monoatomic cation efflux transmembrane transporter activity"/>
    <property type="evidence" value="ECO:0007669"/>
    <property type="project" value="TreeGrafter"/>
</dbReference>
<evidence type="ECO:0000256" key="13">
    <source>
        <dbReference type="RuleBase" id="RU362101"/>
    </source>
</evidence>
<dbReference type="GO" id="GO:0015099">
    <property type="term" value="F:nickel cation transmembrane transporter activity"/>
    <property type="evidence" value="ECO:0007669"/>
    <property type="project" value="UniProtKB-UniRule"/>
</dbReference>
<comment type="subcellular location">
    <subcellularLocation>
        <location evidence="2 13">Cell membrane</location>
        <topology evidence="2 13">Multi-pass membrane protein</topology>
    </subcellularLocation>
</comment>
<keyword evidence="4 13" id="KW-0813">Transport</keyword>
<feature type="transmembrane region" description="Helical" evidence="13">
    <location>
        <begin position="276"/>
        <end position="298"/>
    </location>
</feature>
<dbReference type="InterPro" id="IPR011541">
    <property type="entry name" value="Ni/Co_transpt_high_affinity"/>
</dbReference>
<dbReference type="RefSeq" id="WP_119887280.1">
    <property type="nucleotide sequence ID" value="NZ_CP067169.1"/>
</dbReference>
<gene>
    <name evidence="14" type="ORF">D3P06_14780</name>
</gene>
<keyword evidence="11 13" id="KW-0472">Membrane</keyword>
<protein>
    <recommendedName>
        <fullName evidence="13">Nickel/cobalt efflux system</fullName>
    </recommendedName>
</protein>
<evidence type="ECO:0000256" key="8">
    <source>
        <dbReference type="ARBA" id="ARBA00022989"/>
    </source>
</evidence>
<dbReference type="Pfam" id="PF03824">
    <property type="entry name" value="NicO"/>
    <property type="match status" value="1"/>
</dbReference>
<keyword evidence="6" id="KW-0533">Nickel</keyword>
<evidence type="ECO:0000313" key="15">
    <source>
        <dbReference type="Proteomes" id="UP000285530"/>
    </source>
</evidence>
<accession>A0A418ZSJ9</accession>
<dbReference type="EMBL" id="QZEV01000097">
    <property type="protein sequence ID" value="RJK99223.1"/>
    <property type="molecule type" value="Genomic_DNA"/>
</dbReference>
<feature type="transmembrane region" description="Helical" evidence="13">
    <location>
        <begin position="97"/>
        <end position="125"/>
    </location>
</feature>
<evidence type="ECO:0000256" key="1">
    <source>
        <dbReference type="ARBA" id="ARBA00002510"/>
    </source>
</evidence>
<dbReference type="GO" id="GO:0006824">
    <property type="term" value="P:cobalt ion transport"/>
    <property type="evidence" value="ECO:0007669"/>
    <property type="project" value="UniProtKB-KW"/>
</dbReference>
<dbReference type="InterPro" id="IPR051224">
    <property type="entry name" value="NiCoT_RcnA"/>
</dbReference>
<dbReference type="PANTHER" id="PTHR40659:SF1">
    <property type="entry name" value="NICKEL_COBALT EFFLUX SYSTEM RCNA"/>
    <property type="match status" value="1"/>
</dbReference>
<reference evidence="14 15" key="1">
    <citation type="submission" date="2018-09" db="EMBL/GenBank/DDBJ databases">
        <title>Paracoccus onubensis nov. sp. a moderate halophilic bacterium isolated from Gruta de las Maravillas (Aracena, Spain).</title>
        <authorList>
            <person name="Jurado V."/>
            <person name="Gutierrez-Patricio S."/>
            <person name="Gonzalez-Pimentel J.L."/>
            <person name="Laiz L."/>
            <person name="Saiz-Jimenez C."/>
        </authorList>
    </citation>
    <scope>NUCLEOTIDE SEQUENCE [LARGE SCALE GENOMIC DNA]</scope>
    <source>
        <strain evidence="14 15">DSM 19484</strain>
    </source>
</reference>
<evidence type="ECO:0000256" key="4">
    <source>
        <dbReference type="ARBA" id="ARBA00022448"/>
    </source>
</evidence>
<dbReference type="PANTHER" id="PTHR40659">
    <property type="entry name" value="NICKEL/COBALT EFFLUX SYSTEM RCNA"/>
    <property type="match status" value="1"/>
</dbReference>